<keyword evidence="1" id="KW-0732">Signal</keyword>
<evidence type="ECO:0000313" key="2">
    <source>
        <dbReference type="EMBL" id="WGH78137.1"/>
    </source>
</evidence>
<protein>
    <submittedName>
        <fullName evidence="2">Uncharacterized protein</fullName>
    </submittedName>
</protein>
<organism evidence="2 3">
    <name type="scientific">Jannaschia ovalis</name>
    <dbReference type="NCBI Taxonomy" id="3038773"/>
    <lineage>
        <taxon>Bacteria</taxon>
        <taxon>Pseudomonadati</taxon>
        <taxon>Pseudomonadota</taxon>
        <taxon>Alphaproteobacteria</taxon>
        <taxon>Rhodobacterales</taxon>
        <taxon>Roseobacteraceae</taxon>
        <taxon>Jannaschia</taxon>
    </lineage>
</organism>
<gene>
    <name evidence="2" type="ORF">P8627_14035</name>
</gene>
<dbReference type="RefSeq" id="WP_279964832.1">
    <property type="nucleotide sequence ID" value="NZ_CP122537.1"/>
</dbReference>
<accession>A0ABY8LBY9</accession>
<sequence length="646" mass="65286">MKKFLTTTAIASALAFPAAADDTDIDQTISALQTALNSILINFDGTGVSQAATNAANLINYTTDDLDDVNQTAGPIAQIGINSLISTEGGFDDVEQTGVNVVNSFQAPEVEDLNQSLVLGLQTATNSIEAATGTNMSVQNATNAANVATVDVDIENDLTQTVLFAAQSASNAIDTGGDITDATQAATNVANSATVGDDVSDDVAQTALLFGQTATNELDATFNINVFDQDAINAVNLLETVDDASDFVDQIAGGVTQTASNDAFAFFGNISAGAQDAVNVANSVTIGDDISDDLTQLFDSGSQAATNVADAVFSISDTPQTATNAANLASFSEVGGFISQTFVDSTQTATNDLLLVIGTATGSNQAATNVANSLTGLADDVIVDEAEQIVEDATQVASNTVAGSPIGNPNQNISVTGVSGMTQTATNAANIADIGTIEDELLQSISGTGQLATNVVEDVDPASGGISDLTQAATNVANSVEVDEVEEDLFGPDELIQTADMSGPLNGQAALNFVEFGIDGVTDVSQTATNAVNLATIGEMNSTMSQTVTGGAQLALNLVNYAGSTAPGDPLGFDSAGTVTNLTQTAVNAGNLLTVGSLADIVGAQEVTQTFSGLQVAGNGLYDADTINSVTQAATNVANSISNPTP</sequence>
<name>A0ABY8LBY9_9RHOB</name>
<dbReference type="Proteomes" id="UP001243420">
    <property type="component" value="Chromosome"/>
</dbReference>
<reference evidence="2 3" key="1">
    <citation type="submission" date="2023-04" db="EMBL/GenBank/DDBJ databases">
        <title>Jannaschia ovalis sp. nov., a marine bacterium isolated from sea tidal flat.</title>
        <authorList>
            <person name="Kwon D.Y."/>
            <person name="Kim J.-J."/>
        </authorList>
    </citation>
    <scope>NUCLEOTIDE SEQUENCE [LARGE SCALE GENOMIC DNA]</scope>
    <source>
        <strain evidence="2 3">GRR-S6-38</strain>
    </source>
</reference>
<feature type="chain" id="PRO_5045151341" evidence="1">
    <location>
        <begin position="21"/>
        <end position="646"/>
    </location>
</feature>
<feature type="signal peptide" evidence="1">
    <location>
        <begin position="1"/>
        <end position="20"/>
    </location>
</feature>
<keyword evidence="3" id="KW-1185">Reference proteome</keyword>
<dbReference type="EMBL" id="CP122537">
    <property type="protein sequence ID" value="WGH78137.1"/>
    <property type="molecule type" value="Genomic_DNA"/>
</dbReference>
<proteinExistence type="predicted"/>
<evidence type="ECO:0000313" key="3">
    <source>
        <dbReference type="Proteomes" id="UP001243420"/>
    </source>
</evidence>
<evidence type="ECO:0000256" key="1">
    <source>
        <dbReference type="SAM" id="SignalP"/>
    </source>
</evidence>